<proteinExistence type="predicted"/>
<dbReference type="EMBL" id="BAABUK010000014">
    <property type="protein sequence ID" value="GAA5812793.1"/>
    <property type="molecule type" value="Genomic_DNA"/>
</dbReference>
<sequence>MLGSRQFLGLMLLTLCFIMSCSAQPIEHSQNSTVSLEESTVSLENSTLSSERGLERIMHCVSKNYRKTCFDNTAGKLAYAVWTDVTNHLEKKLPSSGSYTSYTFCAKNKTCVTMKTLSGSTFTPKKYQSSANNAISEMRSTQCGNLWWFYPTAIDVYLYEENFVISWYSTNVPNILYRCDGSKYP</sequence>
<dbReference type="PROSITE" id="PS51257">
    <property type="entry name" value="PROKAR_LIPOPROTEIN"/>
    <property type="match status" value="1"/>
</dbReference>
<name>A0ABP9Z116_9FUNG</name>
<feature type="chain" id="PRO_5047281446" evidence="1">
    <location>
        <begin position="24"/>
        <end position="185"/>
    </location>
</feature>
<keyword evidence="1" id="KW-0732">Signal</keyword>
<evidence type="ECO:0000313" key="2">
    <source>
        <dbReference type="EMBL" id="GAA5812793.1"/>
    </source>
</evidence>
<dbReference type="Proteomes" id="UP001473302">
    <property type="component" value="Unassembled WGS sequence"/>
</dbReference>
<keyword evidence="3" id="KW-1185">Reference proteome</keyword>
<reference evidence="2 3" key="1">
    <citation type="submission" date="2024-04" db="EMBL/GenBank/DDBJ databases">
        <title>genome sequences of Mucor flavus KT1a and Helicostylum pulchrum KT1b strains isolated from the surface of a dry-aged beef.</title>
        <authorList>
            <person name="Toyotome T."/>
            <person name="Hosono M."/>
            <person name="Torimaru M."/>
            <person name="Fukuda K."/>
            <person name="Mikami N."/>
        </authorList>
    </citation>
    <scope>NUCLEOTIDE SEQUENCE [LARGE SCALE GENOMIC DNA]</scope>
    <source>
        <strain evidence="2 3">KT1a</strain>
    </source>
</reference>
<protein>
    <submittedName>
        <fullName evidence="2">Uncharacterized protein</fullName>
    </submittedName>
</protein>
<feature type="signal peptide" evidence="1">
    <location>
        <begin position="1"/>
        <end position="23"/>
    </location>
</feature>
<organism evidence="2 3">
    <name type="scientific">Mucor flavus</name>
    <dbReference type="NCBI Taxonomy" id="439312"/>
    <lineage>
        <taxon>Eukaryota</taxon>
        <taxon>Fungi</taxon>
        <taxon>Fungi incertae sedis</taxon>
        <taxon>Mucoromycota</taxon>
        <taxon>Mucoromycotina</taxon>
        <taxon>Mucoromycetes</taxon>
        <taxon>Mucorales</taxon>
        <taxon>Mucorineae</taxon>
        <taxon>Mucoraceae</taxon>
        <taxon>Mucor</taxon>
    </lineage>
</organism>
<evidence type="ECO:0000313" key="3">
    <source>
        <dbReference type="Proteomes" id="UP001473302"/>
    </source>
</evidence>
<accession>A0ABP9Z116</accession>
<gene>
    <name evidence="2" type="ORF">MFLAVUS_006251</name>
</gene>
<comment type="caution">
    <text evidence="2">The sequence shown here is derived from an EMBL/GenBank/DDBJ whole genome shotgun (WGS) entry which is preliminary data.</text>
</comment>
<evidence type="ECO:0000256" key="1">
    <source>
        <dbReference type="SAM" id="SignalP"/>
    </source>
</evidence>